<keyword evidence="2" id="KW-0012">Acyltransferase</keyword>
<evidence type="ECO:0000259" key="3">
    <source>
        <dbReference type="PROSITE" id="PS51186"/>
    </source>
</evidence>
<dbReference type="GO" id="GO:0016747">
    <property type="term" value="F:acyltransferase activity, transferring groups other than amino-acyl groups"/>
    <property type="evidence" value="ECO:0007669"/>
    <property type="project" value="InterPro"/>
</dbReference>
<dbReference type="InterPro" id="IPR050832">
    <property type="entry name" value="Bact_Acetyltransf"/>
</dbReference>
<keyword evidence="1 4" id="KW-0808">Transferase</keyword>
<dbReference type="InterPro" id="IPR016181">
    <property type="entry name" value="Acyl_CoA_acyltransferase"/>
</dbReference>
<dbReference type="CDD" id="cd04301">
    <property type="entry name" value="NAT_SF"/>
    <property type="match status" value="1"/>
</dbReference>
<evidence type="ECO:0000313" key="4">
    <source>
        <dbReference type="EMBL" id="MBC2600811.1"/>
    </source>
</evidence>
<dbReference type="Pfam" id="PF00583">
    <property type="entry name" value="Acetyltransf_1"/>
    <property type="match status" value="1"/>
</dbReference>
<evidence type="ECO:0000256" key="2">
    <source>
        <dbReference type="ARBA" id="ARBA00023315"/>
    </source>
</evidence>
<comment type="caution">
    <text evidence="4">The sequence shown here is derived from an EMBL/GenBank/DDBJ whole genome shotgun (WGS) entry which is preliminary data.</text>
</comment>
<dbReference type="SUPFAM" id="SSF55729">
    <property type="entry name" value="Acyl-CoA N-acyltransferases (Nat)"/>
    <property type="match status" value="1"/>
</dbReference>
<accession>A0A7X1AVL7</accession>
<dbReference type="Proteomes" id="UP000525652">
    <property type="component" value="Unassembled WGS sequence"/>
</dbReference>
<organism evidence="4 5">
    <name type="scientific">Puniceicoccus vermicola</name>
    <dbReference type="NCBI Taxonomy" id="388746"/>
    <lineage>
        <taxon>Bacteria</taxon>
        <taxon>Pseudomonadati</taxon>
        <taxon>Verrucomicrobiota</taxon>
        <taxon>Opitutia</taxon>
        <taxon>Puniceicoccales</taxon>
        <taxon>Puniceicoccaceae</taxon>
        <taxon>Puniceicoccus</taxon>
    </lineage>
</organism>
<evidence type="ECO:0000313" key="5">
    <source>
        <dbReference type="Proteomes" id="UP000525652"/>
    </source>
</evidence>
<dbReference type="PANTHER" id="PTHR43877">
    <property type="entry name" value="AMINOALKYLPHOSPHONATE N-ACETYLTRANSFERASE-RELATED-RELATED"/>
    <property type="match status" value="1"/>
</dbReference>
<dbReference type="PROSITE" id="PS51186">
    <property type="entry name" value="GNAT"/>
    <property type="match status" value="1"/>
</dbReference>
<proteinExistence type="predicted"/>
<dbReference type="PANTHER" id="PTHR43877:SF2">
    <property type="entry name" value="AMINOALKYLPHOSPHONATE N-ACETYLTRANSFERASE-RELATED"/>
    <property type="match status" value="1"/>
</dbReference>
<evidence type="ECO:0000256" key="1">
    <source>
        <dbReference type="ARBA" id="ARBA00022679"/>
    </source>
</evidence>
<dbReference type="InterPro" id="IPR000182">
    <property type="entry name" value="GNAT_dom"/>
</dbReference>
<gene>
    <name evidence="4" type="ORF">H5P30_03345</name>
</gene>
<protein>
    <submittedName>
        <fullName evidence="4">GNAT family N-acetyltransferase</fullName>
    </submittedName>
</protein>
<dbReference type="Gene3D" id="3.40.630.30">
    <property type="match status" value="1"/>
</dbReference>
<dbReference type="AlphaFoldDB" id="A0A7X1AVL7"/>
<reference evidence="4 5" key="1">
    <citation type="submission" date="2020-07" db="EMBL/GenBank/DDBJ databases">
        <authorList>
            <person name="Feng X."/>
        </authorList>
    </citation>
    <scope>NUCLEOTIDE SEQUENCE [LARGE SCALE GENOMIC DNA]</scope>
    <source>
        <strain evidence="4 5">JCM14086</strain>
    </source>
</reference>
<keyword evidence="5" id="KW-1185">Reference proteome</keyword>
<sequence>MKIRIATRRDIPALCRLLGVLFQQEVEFGPDSRKQEAGLRKILEEPQRGEVLVAERDGVIVGMVNLLSTISTFMGQEVVILEDMVVDPEYRNLGIGERILVAAIDRAKEKGAGRITLLTDGTNEGAIRFYEKAGFSPSPMIPFRLNLEK</sequence>
<feature type="domain" description="N-acetyltransferase" evidence="3">
    <location>
        <begin position="1"/>
        <end position="149"/>
    </location>
</feature>
<name>A0A7X1AVL7_9BACT</name>
<dbReference type="EMBL" id="JACHVA010000038">
    <property type="protein sequence ID" value="MBC2600811.1"/>
    <property type="molecule type" value="Genomic_DNA"/>
</dbReference>